<feature type="signal peptide" evidence="2">
    <location>
        <begin position="1"/>
        <end position="25"/>
    </location>
</feature>
<dbReference type="RefSeq" id="WP_145119261.1">
    <property type="nucleotide sequence ID" value="NZ_CP036292.1"/>
</dbReference>
<evidence type="ECO:0000256" key="1">
    <source>
        <dbReference type="SAM" id="MobiDB-lite"/>
    </source>
</evidence>
<dbReference type="OrthoDB" id="250033at2"/>
<sequence precursor="true">MTRIAFSASLPMTLLLAVLVGSAGAQQTNNASPAVQAEPAYLLHYQLKAGETLQYQVTHVAKTKTRIRGKDELTNVRSLSTKVWNVESVDPATGQMTFVHMVQDTELSQKIGEADEVRWDSKSGEDPPYQFEAVKATLGKPLTTVSINGQGQEKERESHAGTKANLGMGGLTLPLPPKAIKVGDTWAVPRQTHARLAGGQVKRIDVRELYTLKKVQTGVATITVQSQPITPISDPKVKSQVVQQLSNGTIKFDIDAGRVLSKQLDWDETVVGFEGAESMMEYRARLNETLVETKTSVAARSIDQLKLK</sequence>
<feature type="chain" id="PRO_5022076010" description="DUF3108 domain-containing protein" evidence="2">
    <location>
        <begin position="26"/>
        <end position="308"/>
    </location>
</feature>
<feature type="region of interest" description="Disordered" evidence="1">
    <location>
        <begin position="149"/>
        <end position="169"/>
    </location>
</feature>
<dbReference type="EMBL" id="CP036318">
    <property type="protein sequence ID" value="QDV55677.1"/>
    <property type="molecule type" value="Genomic_DNA"/>
</dbReference>
<name>A0A518IRD9_9BACT</name>
<evidence type="ECO:0000313" key="3">
    <source>
        <dbReference type="EMBL" id="QDV55677.1"/>
    </source>
</evidence>
<dbReference type="Proteomes" id="UP000316770">
    <property type="component" value="Chromosome"/>
</dbReference>
<evidence type="ECO:0008006" key="5">
    <source>
        <dbReference type="Google" id="ProtNLM"/>
    </source>
</evidence>
<keyword evidence="2" id="KW-0732">Signal</keyword>
<proteinExistence type="predicted"/>
<protein>
    <recommendedName>
        <fullName evidence="5">DUF3108 domain-containing protein</fullName>
    </recommendedName>
</protein>
<evidence type="ECO:0000256" key="2">
    <source>
        <dbReference type="SAM" id="SignalP"/>
    </source>
</evidence>
<gene>
    <name evidence="3" type="ORF">Mal33_16560</name>
</gene>
<keyword evidence="4" id="KW-1185">Reference proteome</keyword>
<evidence type="ECO:0000313" key="4">
    <source>
        <dbReference type="Proteomes" id="UP000316770"/>
    </source>
</evidence>
<accession>A0A518IRD9</accession>
<reference evidence="3 4" key="1">
    <citation type="submission" date="2019-02" db="EMBL/GenBank/DDBJ databases">
        <title>Deep-cultivation of Planctomycetes and their phenomic and genomic characterization uncovers novel biology.</title>
        <authorList>
            <person name="Wiegand S."/>
            <person name="Jogler M."/>
            <person name="Boedeker C."/>
            <person name="Pinto D."/>
            <person name="Vollmers J."/>
            <person name="Rivas-Marin E."/>
            <person name="Kohn T."/>
            <person name="Peeters S.H."/>
            <person name="Heuer A."/>
            <person name="Rast P."/>
            <person name="Oberbeckmann S."/>
            <person name="Bunk B."/>
            <person name="Jeske O."/>
            <person name="Meyerdierks A."/>
            <person name="Storesund J.E."/>
            <person name="Kallscheuer N."/>
            <person name="Luecker S."/>
            <person name="Lage O.M."/>
            <person name="Pohl T."/>
            <person name="Merkel B.J."/>
            <person name="Hornburger P."/>
            <person name="Mueller R.-W."/>
            <person name="Bruemmer F."/>
            <person name="Labrenz M."/>
            <person name="Spormann A.M."/>
            <person name="Op den Camp H."/>
            <person name="Overmann J."/>
            <person name="Amann R."/>
            <person name="Jetten M.S.M."/>
            <person name="Mascher T."/>
            <person name="Medema M.H."/>
            <person name="Devos D.P."/>
            <person name="Kaster A.-K."/>
            <person name="Ovreas L."/>
            <person name="Rohde M."/>
            <person name="Galperin M.Y."/>
            <person name="Jogler C."/>
        </authorList>
    </citation>
    <scope>NUCLEOTIDE SEQUENCE [LARGE SCALE GENOMIC DNA]</scope>
    <source>
        <strain evidence="3 4">Mal33</strain>
    </source>
</reference>
<organism evidence="3 4">
    <name type="scientific">Rosistilla oblonga</name>
    <dbReference type="NCBI Taxonomy" id="2527990"/>
    <lineage>
        <taxon>Bacteria</taxon>
        <taxon>Pseudomonadati</taxon>
        <taxon>Planctomycetota</taxon>
        <taxon>Planctomycetia</taxon>
        <taxon>Pirellulales</taxon>
        <taxon>Pirellulaceae</taxon>
        <taxon>Rosistilla</taxon>
    </lineage>
</organism>
<dbReference type="AlphaFoldDB" id="A0A518IRD9"/>